<protein>
    <recommendedName>
        <fullName evidence="3">N-acetyltransferase domain-containing protein</fullName>
    </recommendedName>
</protein>
<sequence>MSTNLTFRNLRDTSEVHAAHALEAANYPASEAASLPTTLYRFTHAPHLFLGAFSSPQNQLLGYIMSTQSASPLVTHESMETHDPEGSTVCIHSVCVARGMQRLGVASRLLREYTEGMGRYNEGMGGGRRIGRLALLSRETLVPLYERAGYRSLGPSNVVHGEEKWYDCVLDL</sequence>
<dbReference type="InterPro" id="IPR016181">
    <property type="entry name" value="Acyl_CoA_acyltransferase"/>
</dbReference>
<keyword evidence="5" id="KW-1185">Reference proteome</keyword>
<evidence type="ECO:0000259" key="3">
    <source>
        <dbReference type="PROSITE" id="PS51186"/>
    </source>
</evidence>
<dbReference type="InterPro" id="IPR000182">
    <property type="entry name" value="GNAT_dom"/>
</dbReference>
<evidence type="ECO:0000256" key="2">
    <source>
        <dbReference type="ARBA" id="ARBA00023315"/>
    </source>
</evidence>
<comment type="caution">
    <text evidence="4">The sequence shown here is derived from an EMBL/GenBank/DDBJ whole genome shotgun (WGS) entry which is preliminary data.</text>
</comment>
<dbReference type="Proteomes" id="UP001140172">
    <property type="component" value="Unassembled WGS sequence"/>
</dbReference>
<dbReference type="AlphaFoldDB" id="A0A9W8HIY6"/>
<name>A0A9W8HIY6_9FUNG</name>
<keyword evidence="1" id="KW-0808">Transferase</keyword>
<dbReference type="Gene3D" id="3.40.630.30">
    <property type="match status" value="1"/>
</dbReference>
<proteinExistence type="predicted"/>
<evidence type="ECO:0000256" key="1">
    <source>
        <dbReference type="ARBA" id="ARBA00022679"/>
    </source>
</evidence>
<reference evidence="4" key="1">
    <citation type="submission" date="2022-07" db="EMBL/GenBank/DDBJ databases">
        <title>Phylogenomic reconstructions and comparative analyses of Kickxellomycotina fungi.</title>
        <authorList>
            <person name="Reynolds N.K."/>
            <person name="Stajich J.E."/>
            <person name="Barry K."/>
            <person name="Grigoriev I.V."/>
            <person name="Crous P."/>
            <person name="Smith M.E."/>
        </authorList>
    </citation>
    <scope>NUCLEOTIDE SEQUENCE</scope>
    <source>
        <strain evidence="4">BCRC 34489</strain>
    </source>
</reference>
<dbReference type="GO" id="GO:0005737">
    <property type="term" value="C:cytoplasm"/>
    <property type="evidence" value="ECO:0007669"/>
    <property type="project" value="TreeGrafter"/>
</dbReference>
<dbReference type="SUPFAM" id="SSF55729">
    <property type="entry name" value="Acyl-CoA N-acyltransferases (Nat)"/>
    <property type="match status" value="1"/>
</dbReference>
<dbReference type="EMBL" id="JANBUM010000097">
    <property type="protein sequence ID" value="KAJ2785082.1"/>
    <property type="molecule type" value="Genomic_DNA"/>
</dbReference>
<feature type="domain" description="N-acetyltransferase" evidence="3">
    <location>
        <begin position="5"/>
        <end position="172"/>
    </location>
</feature>
<dbReference type="InterPro" id="IPR051635">
    <property type="entry name" value="SNAT-like"/>
</dbReference>
<gene>
    <name evidence="4" type="ORF">GGI15_002057</name>
</gene>
<dbReference type="PANTHER" id="PTHR10908:SF0">
    <property type="entry name" value="SEROTONIN N-ACETYLTRANSFERASE"/>
    <property type="match status" value="1"/>
</dbReference>
<dbReference type="OrthoDB" id="30840at2759"/>
<organism evidence="4 5">
    <name type="scientific">Coemansia interrupta</name>
    <dbReference type="NCBI Taxonomy" id="1126814"/>
    <lineage>
        <taxon>Eukaryota</taxon>
        <taxon>Fungi</taxon>
        <taxon>Fungi incertae sedis</taxon>
        <taxon>Zoopagomycota</taxon>
        <taxon>Kickxellomycotina</taxon>
        <taxon>Kickxellomycetes</taxon>
        <taxon>Kickxellales</taxon>
        <taxon>Kickxellaceae</taxon>
        <taxon>Coemansia</taxon>
    </lineage>
</organism>
<dbReference type="PANTHER" id="PTHR10908">
    <property type="entry name" value="SEROTONIN N-ACETYLTRANSFERASE"/>
    <property type="match status" value="1"/>
</dbReference>
<evidence type="ECO:0000313" key="5">
    <source>
        <dbReference type="Proteomes" id="UP001140172"/>
    </source>
</evidence>
<dbReference type="GO" id="GO:0004059">
    <property type="term" value="F:aralkylamine N-acetyltransferase activity"/>
    <property type="evidence" value="ECO:0007669"/>
    <property type="project" value="TreeGrafter"/>
</dbReference>
<accession>A0A9W8HIY6</accession>
<dbReference type="Pfam" id="PF00583">
    <property type="entry name" value="Acetyltransf_1"/>
    <property type="match status" value="1"/>
</dbReference>
<evidence type="ECO:0000313" key="4">
    <source>
        <dbReference type="EMBL" id="KAJ2785082.1"/>
    </source>
</evidence>
<keyword evidence="2" id="KW-0012">Acyltransferase</keyword>
<dbReference type="PROSITE" id="PS51186">
    <property type="entry name" value="GNAT"/>
    <property type="match status" value="1"/>
</dbReference>